<dbReference type="OrthoDB" id="2328572at2759"/>
<proteinExistence type="predicted"/>
<dbReference type="Proteomes" id="UP000250266">
    <property type="component" value="Unassembled WGS sequence"/>
</dbReference>
<feature type="compositionally biased region" description="Polar residues" evidence="6">
    <location>
        <begin position="132"/>
        <end position="157"/>
    </location>
</feature>
<dbReference type="Pfam" id="PF08493">
    <property type="entry name" value="AflR"/>
    <property type="match status" value="1"/>
</dbReference>
<dbReference type="GO" id="GO:0045122">
    <property type="term" value="P:aflatoxin biosynthetic process"/>
    <property type="evidence" value="ECO:0007669"/>
    <property type="project" value="InterPro"/>
</dbReference>
<dbReference type="SUPFAM" id="SSF57701">
    <property type="entry name" value="Zn2/Cys6 DNA-binding domain"/>
    <property type="match status" value="1"/>
</dbReference>
<feature type="region of interest" description="Disordered" evidence="6">
    <location>
        <begin position="132"/>
        <end position="172"/>
    </location>
</feature>
<dbReference type="Pfam" id="PF00172">
    <property type="entry name" value="Zn_clus"/>
    <property type="match status" value="1"/>
</dbReference>
<organism evidence="8 9">
    <name type="scientific">Lepidopterella palustris CBS 459.81</name>
    <dbReference type="NCBI Taxonomy" id="1314670"/>
    <lineage>
        <taxon>Eukaryota</taxon>
        <taxon>Fungi</taxon>
        <taxon>Dikarya</taxon>
        <taxon>Ascomycota</taxon>
        <taxon>Pezizomycotina</taxon>
        <taxon>Dothideomycetes</taxon>
        <taxon>Pleosporomycetidae</taxon>
        <taxon>Mytilinidiales</taxon>
        <taxon>Argynnaceae</taxon>
        <taxon>Lepidopterella</taxon>
    </lineage>
</organism>
<protein>
    <recommendedName>
        <fullName evidence="7">Zn(2)-C6 fungal-type domain-containing protein</fullName>
    </recommendedName>
</protein>
<reference evidence="8 9" key="1">
    <citation type="journal article" date="2016" name="Nat. Commun.">
        <title>Ectomycorrhizal ecology is imprinted in the genome of the dominant symbiotic fungus Cenococcum geophilum.</title>
        <authorList>
            <consortium name="DOE Joint Genome Institute"/>
            <person name="Peter M."/>
            <person name="Kohler A."/>
            <person name="Ohm R.A."/>
            <person name="Kuo A."/>
            <person name="Krutzmann J."/>
            <person name="Morin E."/>
            <person name="Arend M."/>
            <person name="Barry K.W."/>
            <person name="Binder M."/>
            <person name="Choi C."/>
            <person name="Clum A."/>
            <person name="Copeland A."/>
            <person name="Grisel N."/>
            <person name="Haridas S."/>
            <person name="Kipfer T."/>
            <person name="LaButti K."/>
            <person name="Lindquist E."/>
            <person name="Lipzen A."/>
            <person name="Maire R."/>
            <person name="Meier B."/>
            <person name="Mihaltcheva S."/>
            <person name="Molinier V."/>
            <person name="Murat C."/>
            <person name="Poggeler S."/>
            <person name="Quandt C.A."/>
            <person name="Sperisen C."/>
            <person name="Tritt A."/>
            <person name="Tisserant E."/>
            <person name="Crous P.W."/>
            <person name="Henrissat B."/>
            <person name="Nehls U."/>
            <person name="Egli S."/>
            <person name="Spatafora J.W."/>
            <person name="Grigoriev I.V."/>
            <person name="Martin F.M."/>
        </authorList>
    </citation>
    <scope>NUCLEOTIDE SEQUENCE [LARGE SCALE GENOMIC DNA]</scope>
    <source>
        <strain evidence="8 9">CBS 459.81</strain>
    </source>
</reference>
<dbReference type="InterPro" id="IPR036864">
    <property type="entry name" value="Zn2-C6_fun-type_DNA-bd_sf"/>
</dbReference>
<dbReference type="EMBL" id="KV745736">
    <property type="protein sequence ID" value="OCK73541.1"/>
    <property type="molecule type" value="Genomic_DNA"/>
</dbReference>
<evidence type="ECO:0000256" key="1">
    <source>
        <dbReference type="ARBA" id="ARBA00022723"/>
    </source>
</evidence>
<dbReference type="PANTHER" id="PTHR31069:SF31">
    <property type="entry name" value="MONODICTYPHENONE CLUSTER TRANSCRIPTION FACTOR-RELATED"/>
    <property type="match status" value="1"/>
</dbReference>
<evidence type="ECO:0000256" key="6">
    <source>
        <dbReference type="SAM" id="MobiDB-lite"/>
    </source>
</evidence>
<dbReference type="SMART" id="SM00066">
    <property type="entry name" value="GAL4"/>
    <property type="match status" value="1"/>
</dbReference>
<dbReference type="InterPro" id="IPR001138">
    <property type="entry name" value="Zn2Cys6_DnaBD"/>
</dbReference>
<keyword evidence="1" id="KW-0479">Metal-binding</keyword>
<keyword evidence="2" id="KW-0805">Transcription regulation</keyword>
<dbReference type="GO" id="GO:0008270">
    <property type="term" value="F:zinc ion binding"/>
    <property type="evidence" value="ECO:0007669"/>
    <property type="project" value="InterPro"/>
</dbReference>
<evidence type="ECO:0000256" key="4">
    <source>
        <dbReference type="ARBA" id="ARBA00023163"/>
    </source>
</evidence>
<keyword evidence="9" id="KW-1185">Reference proteome</keyword>
<dbReference type="CDD" id="cd00067">
    <property type="entry name" value="GAL4"/>
    <property type="match status" value="1"/>
</dbReference>
<feature type="region of interest" description="Disordered" evidence="6">
    <location>
        <begin position="56"/>
        <end position="89"/>
    </location>
</feature>
<keyword evidence="5" id="KW-0539">Nucleus</keyword>
<dbReference type="InterPro" id="IPR050675">
    <property type="entry name" value="OAF3"/>
</dbReference>
<dbReference type="GO" id="GO:0003677">
    <property type="term" value="F:DNA binding"/>
    <property type="evidence" value="ECO:0007669"/>
    <property type="project" value="UniProtKB-KW"/>
</dbReference>
<feature type="domain" description="Zn(2)-C6 fungal-type" evidence="7">
    <location>
        <begin position="17"/>
        <end position="47"/>
    </location>
</feature>
<dbReference type="GO" id="GO:0000981">
    <property type="term" value="F:DNA-binding transcription factor activity, RNA polymerase II-specific"/>
    <property type="evidence" value="ECO:0007669"/>
    <property type="project" value="InterPro"/>
</dbReference>
<dbReference type="PANTHER" id="PTHR31069">
    <property type="entry name" value="OLEATE-ACTIVATED TRANSCRIPTION FACTOR 1-RELATED"/>
    <property type="match status" value="1"/>
</dbReference>
<dbReference type="InterPro" id="IPR013700">
    <property type="entry name" value="AflR"/>
</dbReference>
<evidence type="ECO:0000259" key="7">
    <source>
        <dbReference type="PROSITE" id="PS50048"/>
    </source>
</evidence>
<gene>
    <name evidence="8" type="ORF">K432DRAFT_364753</name>
</gene>
<keyword evidence="3" id="KW-0238">DNA-binding</keyword>
<dbReference type="Gene3D" id="4.10.240.10">
    <property type="entry name" value="Zn(2)-C6 fungal-type DNA-binding domain"/>
    <property type="match status" value="1"/>
</dbReference>
<dbReference type="PROSITE" id="PS50048">
    <property type="entry name" value="ZN2_CY6_FUNGAL_2"/>
    <property type="match status" value="1"/>
</dbReference>
<dbReference type="PRINTS" id="PR00755">
    <property type="entry name" value="AFLATOXINBRP"/>
</dbReference>
<sequence>MTNAPPRIPQQPKLRSSCDECGAAKLKCDRGQPNCGRCLSLGLLCVYGVSRKMGKRSRKRPQIPQAPSASLTAGEPAGGHDKDTNNGYPNGFSTNVHSLDALCSDLFGPLLPDFTSLEFYDGLSSNIETGPISTLGSPQLESYSTPAAQTEASQTQFDESRSFDSALLPPSGSRDHDCFREAYDILGSLSFHSLNDAHSISQSPPVSASTTASTSHSAPLDHVLRLNREASERLGHLLTCSCARSPHLTLLHASIISRVLIWYQQAAGCTQSAPWSPTAITLDTASHQVSLTGFSPGSGSGSGGGFSTWSSTAASTFNTGGAKNTPTLTQSPGLAVAPAKIAIGTFNVDDLRMQTALEIQLLLGEVRRASRLIDQFTSGGGNSLYQSLDSWLRGEHSRIANIMRSKLRELNT</sequence>
<evidence type="ECO:0000256" key="2">
    <source>
        <dbReference type="ARBA" id="ARBA00023015"/>
    </source>
</evidence>
<evidence type="ECO:0000313" key="9">
    <source>
        <dbReference type="Proteomes" id="UP000250266"/>
    </source>
</evidence>
<evidence type="ECO:0000313" key="8">
    <source>
        <dbReference type="EMBL" id="OCK73541.1"/>
    </source>
</evidence>
<name>A0A8E2DXV9_9PEZI</name>
<dbReference type="AlphaFoldDB" id="A0A8E2DXV9"/>
<evidence type="ECO:0000256" key="3">
    <source>
        <dbReference type="ARBA" id="ARBA00023125"/>
    </source>
</evidence>
<accession>A0A8E2DXV9</accession>
<keyword evidence="4" id="KW-0804">Transcription</keyword>
<dbReference type="GO" id="GO:0005634">
    <property type="term" value="C:nucleus"/>
    <property type="evidence" value="ECO:0007669"/>
    <property type="project" value="InterPro"/>
</dbReference>
<evidence type="ECO:0000256" key="5">
    <source>
        <dbReference type="ARBA" id="ARBA00023242"/>
    </source>
</evidence>